<organism evidence="2 3">
    <name type="scientific">Flemingia macrophylla</name>
    <dbReference type="NCBI Taxonomy" id="520843"/>
    <lineage>
        <taxon>Eukaryota</taxon>
        <taxon>Viridiplantae</taxon>
        <taxon>Streptophyta</taxon>
        <taxon>Embryophyta</taxon>
        <taxon>Tracheophyta</taxon>
        <taxon>Spermatophyta</taxon>
        <taxon>Magnoliopsida</taxon>
        <taxon>eudicotyledons</taxon>
        <taxon>Gunneridae</taxon>
        <taxon>Pentapetalae</taxon>
        <taxon>rosids</taxon>
        <taxon>fabids</taxon>
        <taxon>Fabales</taxon>
        <taxon>Fabaceae</taxon>
        <taxon>Papilionoideae</taxon>
        <taxon>50 kb inversion clade</taxon>
        <taxon>NPAAA clade</taxon>
        <taxon>indigoferoid/millettioid clade</taxon>
        <taxon>Phaseoleae</taxon>
        <taxon>Flemingia</taxon>
    </lineage>
</organism>
<evidence type="ECO:0000313" key="3">
    <source>
        <dbReference type="Proteomes" id="UP001603857"/>
    </source>
</evidence>
<dbReference type="InterPro" id="IPR027417">
    <property type="entry name" value="P-loop_NTPase"/>
</dbReference>
<proteinExistence type="predicted"/>
<accession>A0ABD1N5G4</accession>
<dbReference type="InterPro" id="IPR002182">
    <property type="entry name" value="NB-ARC"/>
</dbReference>
<dbReference type="EMBL" id="JBGMDY010000002">
    <property type="protein sequence ID" value="KAL2343342.1"/>
    <property type="molecule type" value="Genomic_DNA"/>
</dbReference>
<dbReference type="AlphaFoldDB" id="A0ABD1N5G4"/>
<dbReference type="Pfam" id="PF00931">
    <property type="entry name" value="NB-ARC"/>
    <property type="match status" value="1"/>
</dbReference>
<comment type="caution">
    <text evidence="2">The sequence shown here is derived from an EMBL/GenBank/DDBJ whole genome shotgun (WGS) entry which is preliminary data.</text>
</comment>
<dbReference type="Gene3D" id="3.40.50.300">
    <property type="entry name" value="P-loop containing nucleotide triphosphate hydrolases"/>
    <property type="match status" value="1"/>
</dbReference>
<protein>
    <recommendedName>
        <fullName evidence="1">NB-ARC domain-containing protein</fullName>
    </recommendedName>
</protein>
<sequence>MMTVLTQPEIFMVELYGTNNRRKSNMIEKIIRRVEKDGQFDVIVTTDIVKKNKCWNTSIDVRRIQKELGIKLGLQLQEKKLEERAGCLSDKIKMKQNILIILENLSSEINLATIGIPFGNNHKGCKIILVSENQEVLNNKMKTQITFSVDD</sequence>
<name>A0ABD1N5G4_9FABA</name>
<dbReference type="Proteomes" id="UP001603857">
    <property type="component" value="Unassembled WGS sequence"/>
</dbReference>
<evidence type="ECO:0000259" key="1">
    <source>
        <dbReference type="Pfam" id="PF00931"/>
    </source>
</evidence>
<evidence type="ECO:0000313" key="2">
    <source>
        <dbReference type="EMBL" id="KAL2343342.1"/>
    </source>
</evidence>
<reference evidence="2 3" key="1">
    <citation type="submission" date="2024-08" db="EMBL/GenBank/DDBJ databases">
        <title>Insights into the chromosomal genome structure of Flemingia macrophylla.</title>
        <authorList>
            <person name="Ding Y."/>
            <person name="Zhao Y."/>
            <person name="Bi W."/>
            <person name="Wu M."/>
            <person name="Zhao G."/>
            <person name="Gong Y."/>
            <person name="Li W."/>
            <person name="Zhang P."/>
        </authorList>
    </citation>
    <scope>NUCLEOTIDE SEQUENCE [LARGE SCALE GENOMIC DNA]</scope>
    <source>
        <strain evidence="2">DYQJB</strain>
        <tissue evidence="2">Leaf</tissue>
    </source>
</reference>
<gene>
    <name evidence="2" type="ORF">Fmac_004627</name>
</gene>
<keyword evidence="3" id="KW-1185">Reference proteome</keyword>
<feature type="domain" description="NB-ARC" evidence="1">
    <location>
        <begin position="7"/>
        <end position="146"/>
    </location>
</feature>